<dbReference type="AlphaFoldDB" id="A0A428ZUD2"/>
<gene>
    <name evidence="1" type="ORF">DMH04_01290</name>
</gene>
<organism evidence="1 2">
    <name type="scientific">Kibdelosporangium aridum</name>
    <dbReference type="NCBI Taxonomy" id="2030"/>
    <lineage>
        <taxon>Bacteria</taxon>
        <taxon>Bacillati</taxon>
        <taxon>Actinomycetota</taxon>
        <taxon>Actinomycetes</taxon>
        <taxon>Pseudonocardiales</taxon>
        <taxon>Pseudonocardiaceae</taxon>
        <taxon>Kibdelosporangium</taxon>
    </lineage>
</organism>
<accession>A0A428ZUD2</accession>
<reference evidence="1 2" key="1">
    <citation type="submission" date="2018-05" db="EMBL/GenBank/DDBJ databases">
        <title>Evolution of GPA BGCs.</title>
        <authorList>
            <person name="Waglechner N."/>
            <person name="Wright G.D."/>
        </authorList>
    </citation>
    <scope>NUCLEOTIDE SEQUENCE [LARGE SCALE GENOMIC DNA]</scope>
    <source>
        <strain evidence="1 2">A82846</strain>
    </source>
</reference>
<dbReference type="EMBL" id="QHKI01000001">
    <property type="protein sequence ID" value="RSM91641.1"/>
    <property type="molecule type" value="Genomic_DNA"/>
</dbReference>
<sequence>MDVFACAHCGAVLTSPVSQVAFPAHGRQTVWEQLLPVLMEPGTYTVDPEPYGPPWQKVEPAEAEALGIFAPVEIVSFGAPGRIILAPGDTHGMVLVFERCDGYCRGVDGRDGPNLACRQCGHLVATRLDDCSTWQEVCFEPDTVRRIPTDIPHCLPVDWALEELRGAPPIDLSDWQDPRWEAATGAALAHLVAASAGSPIGLPQGLTENVFGHPLDLLLPPGPPSKSMSLAGPGLPVPDADIALVPQHPRTGEAWQPPGAAEVVPLAAKVWAQLAFYRVRPPFPVTGRLSDDVIRGDDPLPPRPRHLFSPDPKIFLRTLARLPAVRQPWLRQIYDHVRTRYSYRAFWMDCP</sequence>
<dbReference type="Proteomes" id="UP000287547">
    <property type="component" value="Unassembled WGS sequence"/>
</dbReference>
<evidence type="ECO:0000313" key="1">
    <source>
        <dbReference type="EMBL" id="RSM91641.1"/>
    </source>
</evidence>
<comment type="caution">
    <text evidence="1">The sequence shown here is derived from an EMBL/GenBank/DDBJ whole genome shotgun (WGS) entry which is preliminary data.</text>
</comment>
<name>A0A428ZUD2_KIBAR</name>
<protein>
    <submittedName>
        <fullName evidence="1">Uncharacterized protein</fullName>
    </submittedName>
</protein>
<dbReference type="OrthoDB" id="3280727at2"/>
<proteinExistence type="predicted"/>
<evidence type="ECO:0000313" key="2">
    <source>
        <dbReference type="Proteomes" id="UP000287547"/>
    </source>
</evidence>